<dbReference type="Pfam" id="PF15674">
    <property type="entry name" value="CCDC23"/>
    <property type="match status" value="1"/>
</dbReference>
<proteinExistence type="predicted"/>
<dbReference type="AlphaFoldDB" id="A0A0K2VA33"/>
<feature type="compositionally biased region" description="Low complexity" evidence="1">
    <location>
        <begin position="27"/>
        <end position="38"/>
    </location>
</feature>
<evidence type="ECO:0000256" key="1">
    <source>
        <dbReference type="SAM" id="MobiDB-lite"/>
    </source>
</evidence>
<feature type="compositionally biased region" description="Polar residues" evidence="1">
    <location>
        <begin position="154"/>
        <end position="165"/>
    </location>
</feature>
<sequence length="229" mass="25482">MTTSPVKIIGKNVKIQPLRRKSDDSSSGKNSASKNGRSTHSSKSPINKLFSNKNPQEGIGSKVMKMVKNPLGISNKKKSRKSKELNSSSSKSASEPCLSSTSSNNSSSKESRLSNLSLASSSTNNSTSSSTQRKKSKKSWPKKKKNTVKPQNVERTSPNPRLENNQQLVFPLDVKTQMTRLVTPRQRQEVFALNRTMTRLENEKFKRLLIDKNNPGNFVPGDEILDIFM</sequence>
<feature type="compositionally biased region" description="Low complexity" evidence="1">
    <location>
        <begin position="85"/>
        <end position="131"/>
    </location>
</feature>
<protein>
    <submittedName>
        <fullName evidence="2">Uncharacterized protein</fullName>
    </submittedName>
</protein>
<organism evidence="2">
    <name type="scientific">Lepeophtheirus salmonis</name>
    <name type="common">Salmon louse</name>
    <name type="synonym">Caligus salmonis</name>
    <dbReference type="NCBI Taxonomy" id="72036"/>
    <lineage>
        <taxon>Eukaryota</taxon>
        <taxon>Metazoa</taxon>
        <taxon>Ecdysozoa</taxon>
        <taxon>Arthropoda</taxon>
        <taxon>Crustacea</taxon>
        <taxon>Multicrustacea</taxon>
        <taxon>Hexanauplia</taxon>
        <taxon>Copepoda</taxon>
        <taxon>Siphonostomatoida</taxon>
        <taxon>Caligidae</taxon>
        <taxon>Lepeophtheirus</taxon>
    </lineage>
</organism>
<dbReference type="EMBL" id="HACA01030016">
    <property type="protein sequence ID" value="CDW47377.1"/>
    <property type="molecule type" value="Transcribed_RNA"/>
</dbReference>
<reference evidence="2" key="1">
    <citation type="submission" date="2014-05" db="EMBL/GenBank/DDBJ databases">
        <authorList>
            <person name="Chronopoulou M."/>
        </authorList>
    </citation>
    <scope>NUCLEOTIDE SEQUENCE</scope>
    <source>
        <tissue evidence="2">Whole organism</tissue>
    </source>
</reference>
<dbReference type="EMBL" id="HACA01030017">
    <property type="protein sequence ID" value="CDW47378.1"/>
    <property type="molecule type" value="Transcribed_RNA"/>
</dbReference>
<accession>A0A0K2VA33</accession>
<name>A0A0K2VA33_LEPSM</name>
<dbReference type="InterPro" id="IPR031378">
    <property type="entry name" value="SVBP"/>
</dbReference>
<feature type="region of interest" description="Disordered" evidence="1">
    <location>
        <begin position="1"/>
        <end position="165"/>
    </location>
</feature>
<feature type="compositionally biased region" description="Basic residues" evidence="1">
    <location>
        <begin position="132"/>
        <end position="147"/>
    </location>
</feature>
<feature type="compositionally biased region" description="Polar residues" evidence="1">
    <location>
        <begin position="39"/>
        <end position="55"/>
    </location>
</feature>
<evidence type="ECO:0000313" key="2">
    <source>
        <dbReference type="EMBL" id="CDW47378.1"/>
    </source>
</evidence>